<dbReference type="PROSITE" id="PS01272">
    <property type="entry name" value="GCKR"/>
    <property type="match status" value="1"/>
</dbReference>
<reference evidence="16" key="1">
    <citation type="journal article" date="2020" name="mSystems">
        <title>Genome- and Community-Level Interaction Insights into Carbon Utilization and Element Cycling Functions of Hydrothermarchaeota in Hydrothermal Sediment.</title>
        <authorList>
            <person name="Zhou Z."/>
            <person name="Liu Y."/>
            <person name="Xu W."/>
            <person name="Pan J."/>
            <person name="Luo Z.H."/>
            <person name="Li M."/>
        </authorList>
    </citation>
    <scope>NUCLEOTIDE SEQUENCE [LARGE SCALE GENOMIC DNA]</scope>
    <source>
        <strain evidence="16">SpSt-210</strain>
    </source>
</reference>
<evidence type="ECO:0000256" key="5">
    <source>
        <dbReference type="ARBA" id="ARBA00060532"/>
    </source>
</evidence>
<comment type="function">
    <text evidence="13">Specifically catalyzes the cleavage of the D-lactyl ether substituent of MurNAc 6-phosphate, producing GlcNAc 6-phosphate and D-lactate.</text>
</comment>
<comment type="caution">
    <text evidence="16">The sequence shown here is derived from an EMBL/GenBank/DDBJ whole genome shotgun (WGS) entry which is preliminary data.</text>
</comment>
<dbReference type="Pfam" id="PF20741">
    <property type="entry name" value="GKRP-like_C"/>
    <property type="match status" value="1"/>
</dbReference>
<feature type="active site" evidence="13">
    <location>
        <position position="119"/>
    </location>
</feature>
<dbReference type="PANTHER" id="PTHR10088">
    <property type="entry name" value="GLUCOKINASE REGULATORY PROTEIN"/>
    <property type="match status" value="1"/>
</dbReference>
<dbReference type="EMBL" id="DSIY01000189">
    <property type="protein sequence ID" value="HEG91331.1"/>
    <property type="molecule type" value="Genomic_DNA"/>
</dbReference>
<dbReference type="AlphaFoldDB" id="A0A831X1H9"/>
<comment type="miscellaneous">
    <text evidence="13">A lyase-type mechanism (elimination/hydration) is suggested for the cleavage of the lactyl ether bond of MurNAc 6-phosphate, with the formation of an alpha,beta-unsaturated aldehyde intermediate with (E)-stereochemistry, followed by the syn addition of water to give product.</text>
</comment>
<evidence type="ECO:0000256" key="4">
    <source>
        <dbReference type="ARBA" id="ARBA00051747"/>
    </source>
</evidence>
<feature type="region of interest" description="Disordered" evidence="14">
    <location>
        <begin position="293"/>
        <end position="312"/>
    </location>
</feature>
<dbReference type="GO" id="GO:0097367">
    <property type="term" value="F:carbohydrate derivative binding"/>
    <property type="evidence" value="ECO:0007669"/>
    <property type="project" value="InterPro"/>
</dbReference>
<dbReference type="GO" id="GO:0009254">
    <property type="term" value="P:peptidoglycan turnover"/>
    <property type="evidence" value="ECO:0007669"/>
    <property type="project" value="TreeGrafter"/>
</dbReference>
<dbReference type="GO" id="GO:0016835">
    <property type="term" value="F:carbon-oxygen lyase activity"/>
    <property type="evidence" value="ECO:0007669"/>
    <property type="project" value="UniProtKB-UniRule"/>
</dbReference>
<dbReference type="InterPro" id="IPR046348">
    <property type="entry name" value="SIS_dom_sf"/>
</dbReference>
<dbReference type="GO" id="GO:0097173">
    <property type="term" value="P:N-acetylmuramic acid catabolic process"/>
    <property type="evidence" value="ECO:0007669"/>
    <property type="project" value="UniProtKB-UniPathway"/>
</dbReference>
<dbReference type="FunFam" id="1.10.8.1080:FF:000001">
    <property type="entry name" value="N-acetylmuramic acid 6-phosphate etherase"/>
    <property type="match status" value="1"/>
</dbReference>
<dbReference type="Pfam" id="PF22645">
    <property type="entry name" value="GKRP_SIS_N"/>
    <property type="match status" value="1"/>
</dbReference>
<comment type="pathway">
    <text evidence="7">Cell wall biogenesis.</text>
</comment>
<evidence type="ECO:0000256" key="7">
    <source>
        <dbReference type="ARBA" id="ARBA00060672"/>
    </source>
</evidence>
<dbReference type="EC" id="4.2.1.126" evidence="9 13"/>
<evidence type="ECO:0000256" key="11">
    <source>
        <dbReference type="ARBA" id="ARBA00077905"/>
    </source>
</evidence>
<dbReference type="GO" id="GO:0016803">
    <property type="term" value="F:ether hydrolase activity"/>
    <property type="evidence" value="ECO:0007669"/>
    <property type="project" value="TreeGrafter"/>
</dbReference>
<protein>
    <recommendedName>
        <fullName evidence="10 13">N-acetylmuramic acid 6-phosphate etherase</fullName>
        <shortName evidence="13">MurNAc-6-P etherase</shortName>
        <ecNumber evidence="9 13">4.2.1.126</ecNumber>
    </recommendedName>
    <alternativeName>
        <fullName evidence="12 13">N-acetylmuramic acid 6-phosphate hydrolase</fullName>
    </alternativeName>
    <alternativeName>
        <fullName evidence="11 13">N-acetylmuramic acid 6-phosphate lyase</fullName>
    </alternativeName>
</protein>
<dbReference type="FunFam" id="3.40.50.10490:FF:000014">
    <property type="entry name" value="N-acetylmuramic acid 6-phosphate etherase"/>
    <property type="match status" value="1"/>
</dbReference>
<comment type="pathway">
    <text evidence="5 13">Amino-sugar metabolism; N-acetylmuramate degradation.</text>
</comment>
<evidence type="ECO:0000256" key="8">
    <source>
        <dbReference type="ARBA" id="ARBA00061234"/>
    </source>
</evidence>
<evidence type="ECO:0000256" key="14">
    <source>
        <dbReference type="SAM" id="MobiDB-lite"/>
    </source>
</evidence>
<feature type="active site" description="Proton donor" evidence="13">
    <location>
        <position position="88"/>
    </location>
</feature>
<evidence type="ECO:0000256" key="3">
    <source>
        <dbReference type="ARBA" id="ARBA00023277"/>
    </source>
</evidence>
<dbReference type="GO" id="GO:0046348">
    <property type="term" value="P:amino sugar catabolic process"/>
    <property type="evidence" value="ECO:0007669"/>
    <property type="project" value="InterPro"/>
</dbReference>
<organism evidence="16">
    <name type="scientific">Thermorudis peleae</name>
    <dbReference type="NCBI Taxonomy" id="1382356"/>
    <lineage>
        <taxon>Bacteria</taxon>
        <taxon>Pseudomonadati</taxon>
        <taxon>Thermomicrobiota</taxon>
        <taxon>Thermomicrobia</taxon>
        <taxon>Thermomicrobia incertae sedis</taxon>
        <taxon>Thermorudis</taxon>
    </lineage>
</organism>
<dbReference type="NCBIfam" id="NF003915">
    <property type="entry name" value="PRK05441.1"/>
    <property type="match status" value="1"/>
</dbReference>
<dbReference type="InterPro" id="IPR001347">
    <property type="entry name" value="SIS_dom"/>
</dbReference>
<name>A0A831X1H9_9BACT</name>
<dbReference type="SUPFAM" id="SSF53697">
    <property type="entry name" value="SIS domain"/>
    <property type="match status" value="1"/>
</dbReference>
<evidence type="ECO:0000256" key="10">
    <source>
        <dbReference type="ARBA" id="ARBA00070061"/>
    </source>
</evidence>
<keyword evidence="2 13" id="KW-0456">Lyase</keyword>
<evidence type="ECO:0000256" key="12">
    <source>
        <dbReference type="ARBA" id="ARBA00084049"/>
    </source>
</evidence>
<evidence type="ECO:0000256" key="6">
    <source>
        <dbReference type="ARBA" id="ARBA00060595"/>
    </source>
</evidence>
<comment type="catalytic activity">
    <reaction evidence="4 13">
        <text>N-acetyl-D-muramate 6-phosphate + H2O = N-acetyl-D-glucosamine 6-phosphate + (R)-lactate</text>
        <dbReference type="Rhea" id="RHEA:26410"/>
        <dbReference type="ChEBI" id="CHEBI:15377"/>
        <dbReference type="ChEBI" id="CHEBI:16004"/>
        <dbReference type="ChEBI" id="CHEBI:57513"/>
        <dbReference type="ChEBI" id="CHEBI:58722"/>
        <dbReference type="EC" id="4.2.1.126"/>
    </reaction>
</comment>
<dbReference type="InterPro" id="IPR040190">
    <property type="entry name" value="MURQ/GCKR"/>
</dbReference>
<sequence>MSGEVPDLARAVTEAINPRTRDIDARSAQEIVELILSEDARVVPAVMAERDAIARLAEVVAERLRCGGRLIYAGAGTSGRLGMLDAVELPPTFGIDPGQVVALVAGGPAALTGAVEEAEDDAAAGAADVAAIDVGPADVVLGITASGRTPYVLGAVAEARARGAYVAGLACNRPSPLEELVDLMIAPVVGPEVIAGSTRMKAGTAQKLVLNALSTTVMIRLGKTFGNLMVDVRPSNRKLWQRAIRIVMQATELDAAEAQRLLEAAAGEPKTAIVMALAGVDAEEARRRLAASEGRVRDAIGGGRDGQATAGR</sequence>
<dbReference type="PANTHER" id="PTHR10088:SF4">
    <property type="entry name" value="GLUCOKINASE REGULATORY PROTEIN"/>
    <property type="match status" value="1"/>
</dbReference>
<dbReference type="NCBIfam" id="TIGR00274">
    <property type="entry name" value="N-acetylmuramic acid 6-phosphate etherase"/>
    <property type="match status" value="1"/>
</dbReference>
<dbReference type="UniPathway" id="UPA00342"/>
<keyword evidence="3 13" id="KW-0119">Carbohydrate metabolism</keyword>
<evidence type="ECO:0000259" key="15">
    <source>
        <dbReference type="PROSITE" id="PS51464"/>
    </source>
</evidence>
<dbReference type="Gene3D" id="3.40.50.10490">
    <property type="entry name" value="Glucose-6-phosphate isomerase like protein, domain 1"/>
    <property type="match status" value="1"/>
</dbReference>
<feature type="domain" description="SIS" evidence="15">
    <location>
        <begin position="60"/>
        <end position="223"/>
    </location>
</feature>
<dbReference type="PROSITE" id="PS51464">
    <property type="entry name" value="SIS"/>
    <property type="match status" value="1"/>
</dbReference>
<evidence type="ECO:0000256" key="9">
    <source>
        <dbReference type="ARBA" id="ARBA00067056"/>
    </source>
</evidence>
<comment type="pathway">
    <text evidence="6">Amino-sugar metabolism; 1,6-anhydro-N-acetylmuramate degradation.</text>
</comment>
<gene>
    <name evidence="13 16" type="primary">murQ</name>
    <name evidence="16" type="ORF">ENP34_07805</name>
</gene>
<dbReference type="NCBIfam" id="NF009222">
    <property type="entry name" value="PRK12570.1"/>
    <property type="match status" value="1"/>
</dbReference>
<comment type="subunit">
    <text evidence="1 13">Homodimer.</text>
</comment>
<proteinExistence type="inferred from homology"/>
<evidence type="ECO:0000256" key="2">
    <source>
        <dbReference type="ARBA" id="ARBA00023239"/>
    </source>
</evidence>
<comment type="similarity">
    <text evidence="8 13">Belongs to the GCKR-like family. MurNAc-6-P etherase subfamily.</text>
</comment>
<dbReference type="Gene3D" id="1.10.8.1080">
    <property type="match status" value="1"/>
</dbReference>
<evidence type="ECO:0000256" key="13">
    <source>
        <dbReference type="HAMAP-Rule" id="MF_00068"/>
    </source>
</evidence>
<evidence type="ECO:0000313" key="16">
    <source>
        <dbReference type="EMBL" id="HEG91331.1"/>
    </source>
</evidence>
<accession>A0A831X1H9</accession>
<dbReference type="InterPro" id="IPR005486">
    <property type="entry name" value="Glucokinase_regulatory_CS"/>
</dbReference>
<dbReference type="InterPro" id="IPR005488">
    <property type="entry name" value="Etherase_MurQ"/>
</dbReference>
<dbReference type="HAMAP" id="MF_00068">
    <property type="entry name" value="MurQ"/>
    <property type="match status" value="1"/>
</dbReference>
<dbReference type="CDD" id="cd05007">
    <property type="entry name" value="SIS_Etherase"/>
    <property type="match status" value="1"/>
</dbReference>
<evidence type="ECO:0000256" key="1">
    <source>
        <dbReference type="ARBA" id="ARBA00011738"/>
    </source>
</evidence>